<dbReference type="Gramene" id="PVH34041">
    <property type="protein sequence ID" value="PVH34041"/>
    <property type="gene ID" value="PAHAL_8G122400"/>
</dbReference>
<evidence type="ECO:0000256" key="6">
    <source>
        <dbReference type="ARBA" id="ARBA00023163"/>
    </source>
</evidence>
<feature type="compositionally biased region" description="Polar residues" evidence="8">
    <location>
        <begin position="346"/>
        <end position="355"/>
    </location>
</feature>
<dbReference type="SUPFAM" id="SSF57667">
    <property type="entry name" value="beta-beta-alpha zinc fingers"/>
    <property type="match status" value="1"/>
</dbReference>
<gene>
    <name evidence="10" type="ORF">PAHAL_8G122400</name>
</gene>
<dbReference type="GO" id="GO:0008270">
    <property type="term" value="F:zinc ion binding"/>
    <property type="evidence" value="ECO:0007669"/>
    <property type="project" value="UniProtKB-KW"/>
</dbReference>
<name>A0A2T8I8P0_9POAL</name>
<proteinExistence type="predicted"/>
<feature type="region of interest" description="Disordered" evidence="8">
    <location>
        <begin position="328"/>
        <end position="355"/>
    </location>
</feature>
<dbReference type="InterPro" id="IPR036236">
    <property type="entry name" value="Znf_C2H2_sf"/>
</dbReference>
<dbReference type="PANTHER" id="PTHR45988">
    <property type="entry name" value="C2H2 TYPE ZINC FINGER TRANSCRIPTION FACTOR FAMILY-RELATED"/>
    <property type="match status" value="1"/>
</dbReference>
<keyword evidence="4" id="KW-0862">Zinc</keyword>
<dbReference type="Gene3D" id="3.30.160.60">
    <property type="entry name" value="Classic Zinc Finger"/>
    <property type="match status" value="1"/>
</dbReference>
<evidence type="ECO:0000313" key="10">
    <source>
        <dbReference type="EMBL" id="PVH34041.1"/>
    </source>
</evidence>
<evidence type="ECO:0000256" key="1">
    <source>
        <dbReference type="ARBA" id="ARBA00022723"/>
    </source>
</evidence>
<evidence type="ECO:0000256" key="5">
    <source>
        <dbReference type="ARBA" id="ARBA00023015"/>
    </source>
</evidence>
<dbReference type="GO" id="GO:0005634">
    <property type="term" value="C:nucleus"/>
    <property type="evidence" value="ECO:0007669"/>
    <property type="project" value="TreeGrafter"/>
</dbReference>
<accession>A0A2T8I8P0</accession>
<dbReference type="GO" id="GO:0000976">
    <property type="term" value="F:transcription cis-regulatory region binding"/>
    <property type="evidence" value="ECO:0007669"/>
    <property type="project" value="TreeGrafter"/>
</dbReference>
<evidence type="ECO:0000256" key="8">
    <source>
        <dbReference type="SAM" id="MobiDB-lite"/>
    </source>
</evidence>
<evidence type="ECO:0000256" key="4">
    <source>
        <dbReference type="ARBA" id="ARBA00022833"/>
    </source>
</evidence>
<protein>
    <recommendedName>
        <fullName evidence="9">C2H2-type domain-containing protein</fullName>
    </recommendedName>
</protein>
<reference evidence="10" key="1">
    <citation type="submission" date="2018-04" db="EMBL/GenBank/DDBJ databases">
        <title>WGS assembly of Panicum hallii.</title>
        <authorList>
            <person name="Lovell J."/>
            <person name="Jenkins J."/>
            <person name="Lowry D."/>
            <person name="Mamidi S."/>
            <person name="Sreedasyam A."/>
            <person name="Weng X."/>
            <person name="Barry K."/>
            <person name="Bonette J."/>
            <person name="Campitelli B."/>
            <person name="Daum C."/>
            <person name="Gordon S."/>
            <person name="Gould B."/>
            <person name="Lipzen A."/>
            <person name="Macqueen A."/>
            <person name="Palacio-Mejia J."/>
            <person name="Plott C."/>
            <person name="Shakirov E."/>
            <person name="Shu S."/>
            <person name="Yoshinaga Y."/>
            <person name="Zane M."/>
            <person name="Rokhsar D."/>
            <person name="Grimwood J."/>
            <person name="Schmutz J."/>
            <person name="Juenger T."/>
        </authorList>
    </citation>
    <scope>NUCLEOTIDE SEQUENCE [LARGE SCALE GENOMIC DNA]</scope>
    <source>
        <strain evidence="10">FIL2</strain>
    </source>
</reference>
<dbReference type="InterPro" id="IPR044653">
    <property type="entry name" value="AZF1/2/3-like"/>
</dbReference>
<dbReference type="Proteomes" id="UP000243499">
    <property type="component" value="Chromosome 8"/>
</dbReference>
<dbReference type="EMBL" id="CM008053">
    <property type="protein sequence ID" value="PVH34041.1"/>
    <property type="molecule type" value="Genomic_DNA"/>
</dbReference>
<dbReference type="SMART" id="SM00355">
    <property type="entry name" value="ZnF_C2H2"/>
    <property type="match status" value="2"/>
</dbReference>
<dbReference type="InterPro" id="IPR013087">
    <property type="entry name" value="Znf_C2H2_type"/>
</dbReference>
<evidence type="ECO:0000256" key="3">
    <source>
        <dbReference type="ARBA" id="ARBA00022771"/>
    </source>
</evidence>
<organism evidence="10">
    <name type="scientific">Panicum hallii</name>
    <dbReference type="NCBI Taxonomy" id="206008"/>
    <lineage>
        <taxon>Eukaryota</taxon>
        <taxon>Viridiplantae</taxon>
        <taxon>Streptophyta</taxon>
        <taxon>Embryophyta</taxon>
        <taxon>Tracheophyta</taxon>
        <taxon>Spermatophyta</taxon>
        <taxon>Magnoliopsida</taxon>
        <taxon>Liliopsida</taxon>
        <taxon>Poales</taxon>
        <taxon>Poaceae</taxon>
        <taxon>PACMAD clade</taxon>
        <taxon>Panicoideae</taxon>
        <taxon>Panicodae</taxon>
        <taxon>Paniceae</taxon>
        <taxon>Panicinae</taxon>
        <taxon>Panicum</taxon>
        <taxon>Panicum sect. Panicum</taxon>
    </lineage>
</organism>
<feature type="domain" description="C2H2-type" evidence="9">
    <location>
        <begin position="358"/>
        <end position="380"/>
    </location>
</feature>
<feature type="compositionally biased region" description="Low complexity" evidence="8">
    <location>
        <begin position="9"/>
        <end position="24"/>
    </location>
</feature>
<evidence type="ECO:0000256" key="7">
    <source>
        <dbReference type="PROSITE-ProRule" id="PRU00042"/>
    </source>
</evidence>
<feature type="domain" description="C2H2-type" evidence="9">
    <location>
        <begin position="314"/>
        <end position="341"/>
    </location>
</feature>
<evidence type="ECO:0000259" key="9">
    <source>
        <dbReference type="PROSITE" id="PS50157"/>
    </source>
</evidence>
<dbReference type="PROSITE" id="PS50157">
    <property type="entry name" value="ZINC_FINGER_C2H2_2"/>
    <property type="match status" value="2"/>
</dbReference>
<keyword evidence="1" id="KW-0479">Metal-binding</keyword>
<dbReference type="AlphaFoldDB" id="A0A2T8I8P0"/>
<sequence length="615" mass="61956">MSSVHRQGFSFPSLSSSSSEAPTPKKARKKPKPKQATVKIQPRHDDPPLPFSMPRGATSRSHRVGHVLGEKPKVTVSQSPAAASNVIVIEDDICDDGNAKNVTGGDDDGDANPVTAVTGFRAVAIASSAPAAVLPTARAPAAAIEVIVLDDDSSDDDKPNPTIAVTGIDAVASAESDAEAVQPMSPTLPPAAVATAPGPHAMASVTIEPPGPAAAASASAAAIIPLAHAPAAAIPPAPVPAAAATIATAAPTDAVGVASPIAADTVKGNGLREAGAHYSSNGGGGKAVPGHSSASHGKDIAIGGQSKRDLGNGYSCADCGETFPTPQGLGGHVAGHKHKKSKATPDLQSSSARQSSRHVCTACDKVFPTGQALGWHRKLHYAGLKIGAASDAGSSSAPHRTAAAAAVHGSAGAMRHRPLPASAGSAILALPALMISPVHDPPQGMAVAGNPVAGLVSAPTAATGSSSLPATTSSVLPAEIAVAPGNRRGRTIRIFGVVTFAAFPSQNQEENPPEEVAVAPGNGEHLFGFNISPPFPSQNPPEETVTVNRGPEEVAVAPGNIERRSIRPFGFDASPAFPSQNQEENPPQEIAPSNRGSRTIRLFGVNMAEGPKEMK</sequence>
<keyword evidence="6" id="KW-0804">Transcription</keyword>
<dbReference type="Pfam" id="PF13912">
    <property type="entry name" value="zf-C2H2_6"/>
    <property type="match status" value="2"/>
</dbReference>
<keyword evidence="5" id="KW-0805">Transcription regulation</keyword>
<dbReference type="PANTHER" id="PTHR45988:SF22">
    <property type="entry name" value="OS07G0590100 PROTEIN"/>
    <property type="match status" value="1"/>
</dbReference>
<feature type="region of interest" description="Disordered" evidence="8">
    <location>
        <begin position="569"/>
        <end position="615"/>
    </location>
</feature>
<evidence type="ECO:0000256" key="2">
    <source>
        <dbReference type="ARBA" id="ARBA00022737"/>
    </source>
</evidence>
<keyword evidence="3 7" id="KW-0863">Zinc-finger</keyword>
<dbReference type="PROSITE" id="PS00028">
    <property type="entry name" value="ZINC_FINGER_C2H2_1"/>
    <property type="match status" value="2"/>
</dbReference>
<dbReference type="GO" id="GO:0003700">
    <property type="term" value="F:DNA-binding transcription factor activity"/>
    <property type="evidence" value="ECO:0007669"/>
    <property type="project" value="InterPro"/>
</dbReference>
<feature type="region of interest" description="Disordered" evidence="8">
    <location>
        <begin position="1"/>
        <end position="62"/>
    </location>
</feature>
<keyword evidence="2" id="KW-0677">Repeat</keyword>
<feature type="region of interest" description="Disordered" evidence="8">
    <location>
        <begin position="276"/>
        <end position="304"/>
    </location>
</feature>